<sequence>MGSRLLTVAAAGETCLSCPTRGSRSRCVTELSQHARCHTRVQLTPDCQLEKALHRTLPGLNTNTHEDKTHPPEEPTRQLRTWEESLTCYMVAAMMLQRNVTWPHVCGAHRPV</sequence>
<accession>A0AAD7WUS2</accession>
<dbReference type="Proteomes" id="UP001221898">
    <property type="component" value="Unassembled WGS sequence"/>
</dbReference>
<evidence type="ECO:0000313" key="3">
    <source>
        <dbReference type="Proteomes" id="UP001221898"/>
    </source>
</evidence>
<name>A0AAD7WUS2_9TELE</name>
<dbReference type="EMBL" id="JAINUG010000027">
    <property type="protein sequence ID" value="KAJ8410276.1"/>
    <property type="molecule type" value="Genomic_DNA"/>
</dbReference>
<evidence type="ECO:0000256" key="1">
    <source>
        <dbReference type="SAM" id="MobiDB-lite"/>
    </source>
</evidence>
<protein>
    <submittedName>
        <fullName evidence="2">Uncharacterized protein</fullName>
    </submittedName>
</protein>
<gene>
    <name evidence="2" type="ORF">AAFF_G00202570</name>
</gene>
<reference evidence="2" key="1">
    <citation type="journal article" date="2023" name="Science">
        <title>Genome structures resolve the early diversification of teleost fishes.</title>
        <authorList>
            <person name="Parey E."/>
            <person name="Louis A."/>
            <person name="Montfort J."/>
            <person name="Bouchez O."/>
            <person name="Roques C."/>
            <person name="Iampietro C."/>
            <person name="Lluch J."/>
            <person name="Castinel A."/>
            <person name="Donnadieu C."/>
            <person name="Desvignes T."/>
            <person name="Floi Bucao C."/>
            <person name="Jouanno E."/>
            <person name="Wen M."/>
            <person name="Mejri S."/>
            <person name="Dirks R."/>
            <person name="Jansen H."/>
            <person name="Henkel C."/>
            <person name="Chen W.J."/>
            <person name="Zahm M."/>
            <person name="Cabau C."/>
            <person name="Klopp C."/>
            <person name="Thompson A.W."/>
            <person name="Robinson-Rechavi M."/>
            <person name="Braasch I."/>
            <person name="Lecointre G."/>
            <person name="Bobe J."/>
            <person name="Postlethwait J.H."/>
            <person name="Berthelot C."/>
            <person name="Roest Crollius H."/>
            <person name="Guiguen Y."/>
        </authorList>
    </citation>
    <scope>NUCLEOTIDE SEQUENCE</scope>
    <source>
        <strain evidence="2">NC1722</strain>
    </source>
</reference>
<proteinExistence type="predicted"/>
<feature type="compositionally biased region" description="Basic and acidic residues" evidence="1">
    <location>
        <begin position="64"/>
        <end position="79"/>
    </location>
</feature>
<organism evidence="2 3">
    <name type="scientific">Aldrovandia affinis</name>
    <dbReference type="NCBI Taxonomy" id="143900"/>
    <lineage>
        <taxon>Eukaryota</taxon>
        <taxon>Metazoa</taxon>
        <taxon>Chordata</taxon>
        <taxon>Craniata</taxon>
        <taxon>Vertebrata</taxon>
        <taxon>Euteleostomi</taxon>
        <taxon>Actinopterygii</taxon>
        <taxon>Neopterygii</taxon>
        <taxon>Teleostei</taxon>
        <taxon>Notacanthiformes</taxon>
        <taxon>Halosauridae</taxon>
        <taxon>Aldrovandia</taxon>
    </lineage>
</organism>
<comment type="caution">
    <text evidence="2">The sequence shown here is derived from an EMBL/GenBank/DDBJ whole genome shotgun (WGS) entry which is preliminary data.</text>
</comment>
<evidence type="ECO:0000313" key="2">
    <source>
        <dbReference type="EMBL" id="KAJ8410276.1"/>
    </source>
</evidence>
<keyword evidence="3" id="KW-1185">Reference proteome</keyword>
<dbReference type="AlphaFoldDB" id="A0AAD7WUS2"/>
<feature type="region of interest" description="Disordered" evidence="1">
    <location>
        <begin position="59"/>
        <end position="79"/>
    </location>
</feature>